<evidence type="ECO:0000256" key="13">
    <source>
        <dbReference type="ARBA" id="ARBA00023098"/>
    </source>
</evidence>
<dbReference type="PIRSF" id="PIRSF028840">
    <property type="entry name" value="Mmp37"/>
    <property type="match status" value="1"/>
</dbReference>
<dbReference type="eggNOG" id="KOG2986">
    <property type="taxonomic scope" value="Eukaryota"/>
</dbReference>
<evidence type="ECO:0000256" key="12">
    <source>
        <dbReference type="ARBA" id="ARBA00022842"/>
    </source>
</evidence>
<keyword evidence="14" id="KW-0496">Mitochondrion</keyword>
<dbReference type="InterPro" id="IPR015222">
    <property type="entry name" value="Tam41"/>
</dbReference>
<reference evidence="20" key="1">
    <citation type="submission" date="2025-08" db="UniProtKB">
        <authorList>
            <consortium name="RefSeq"/>
        </authorList>
    </citation>
    <scope>IDENTIFICATION</scope>
</reference>
<keyword evidence="8" id="KW-0444">Lipid biosynthesis</keyword>
<evidence type="ECO:0000256" key="16">
    <source>
        <dbReference type="ARBA" id="ARBA00023209"/>
    </source>
</evidence>
<sequence length="414" mass="46997">MEFLVVIPFSKRQSKDELLPLTASRKMGSGVEQKMENGEELASLLDVLPRVEFCCVYGSSLLTNSHDKKTMVDYILGVSDPMQWHSENLEMNKDHYASWMVHLGGSKLITEVADEIGVGVHFNPFVSWNDRMIKYGVVRMHDLVQDILNWERFYFSGRLQKPVHILVDNLDIRNVNSVNLKAAMSAALLLLPPKFTEVELYARICSLSYMGDLRMLFAEDRNKVQKIVKGQFNLFHSMYKPFLDDYAAKDLLRFSSWSDNHGIIIQTGTCIYHIIAYYRSPLRIMIRMVLLPYHSLLKDYGLSAAGSFVSSLPQTVRTRMGMKLGEKRKLAESGRTINEVVINSREEAAECMRKVVRRIVMVSSARQAIAGLLAAGGVNAVRYLARKMVKDWSSFSQDTSVTCSVIASFFFIGM</sequence>
<organism evidence="19 20">
    <name type="scientific">Nelumbo nucifera</name>
    <name type="common">Sacred lotus</name>
    <dbReference type="NCBI Taxonomy" id="4432"/>
    <lineage>
        <taxon>Eukaryota</taxon>
        <taxon>Viridiplantae</taxon>
        <taxon>Streptophyta</taxon>
        <taxon>Embryophyta</taxon>
        <taxon>Tracheophyta</taxon>
        <taxon>Spermatophyta</taxon>
        <taxon>Magnoliopsida</taxon>
        <taxon>Proteales</taxon>
        <taxon>Nelumbonaceae</taxon>
        <taxon>Nelumbo</taxon>
    </lineage>
</organism>
<evidence type="ECO:0000256" key="7">
    <source>
        <dbReference type="ARBA" id="ARBA00018337"/>
    </source>
</evidence>
<evidence type="ECO:0000256" key="3">
    <source>
        <dbReference type="ARBA" id="ARBA00005119"/>
    </source>
</evidence>
<dbReference type="PANTHER" id="PTHR13619:SF0">
    <property type="entry name" value="PHOSPHATIDATE CYTIDYLYLTRANSFERASE, MITOCHONDRIAL"/>
    <property type="match status" value="1"/>
</dbReference>
<comment type="cofactor">
    <cofactor evidence="1">
        <name>Mg(2+)</name>
        <dbReference type="ChEBI" id="CHEBI:18420"/>
    </cofactor>
</comment>
<proteinExistence type="inferred from homology"/>
<dbReference type="GO" id="GO:0005743">
    <property type="term" value="C:mitochondrial inner membrane"/>
    <property type="evidence" value="ECO:0007669"/>
    <property type="project" value="UniProtKB-SubCell"/>
</dbReference>
<evidence type="ECO:0000256" key="6">
    <source>
        <dbReference type="ARBA" id="ARBA00012487"/>
    </source>
</evidence>
<keyword evidence="19" id="KW-1185">Reference proteome</keyword>
<dbReference type="STRING" id="4432.A0A1U8AFL2"/>
<evidence type="ECO:0000256" key="17">
    <source>
        <dbReference type="ARBA" id="ARBA00023264"/>
    </source>
</evidence>
<dbReference type="GO" id="GO:0016024">
    <property type="term" value="P:CDP-diacylglycerol biosynthetic process"/>
    <property type="evidence" value="ECO:0000318"/>
    <property type="project" value="GO_Central"/>
</dbReference>
<keyword evidence="12" id="KW-0460">Magnesium</keyword>
<comment type="pathway">
    <text evidence="3">Phospholipid metabolism; CDP-diacylglycerol biosynthesis; CDP-diacylglycerol from sn-glycerol 3-phosphate: step 3/3.</text>
</comment>
<comment type="subcellular location">
    <subcellularLocation>
        <location evidence="2">Mitochondrion inner membrane</location>
        <topology evidence="2">Peripheral membrane protein</topology>
        <orientation evidence="2">Matrix side</orientation>
    </subcellularLocation>
</comment>
<evidence type="ECO:0000256" key="18">
    <source>
        <dbReference type="ARBA" id="ARBA00029893"/>
    </source>
</evidence>
<dbReference type="Pfam" id="PF09139">
    <property type="entry name" value="Tam41_Mmp37"/>
    <property type="match status" value="1"/>
</dbReference>
<keyword evidence="13" id="KW-0443">Lipid metabolism</keyword>
<keyword evidence="11" id="KW-0999">Mitochondrion inner membrane</keyword>
<evidence type="ECO:0000256" key="5">
    <source>
        <dbReference type="ARBA" id="ARBA00005458"/>
    </source>
</evidence>
<dbReference type="EC" id="2.7.7.41" evidence="6"/>
<evidence type="ECO:0000256" key="9">
    <source>
        <dbReference type="ARBA" id="ARBA00022679"/>
    </source>
</evidence>
<comment type="pathway">
    <text evidence="4">Lipid metabolism.</text>
</comment>
<comment type="similarity">
    <text evidence="5">Belongs to the TAM41 family.</text>
</comment>
<evidence type="ECO:0000313" key="19">
    <source>
        <dbReference type="Proteomes" id="UP000189703"/>
    </source>
</evidence>
<keyword evidence="10 20" id="KW-0548">Nucleotidyltransferase</keyword>
<dbReference type="OMA" id="HAENMHR"/>
<gene>
    <name evidence="20" type="primary">LOC104599751</name>
</gene>
<keyword evidence="17" id="KW-1208">Phospholipid metabolism</keyword>
<dbReference type="UniPathway" id="UPA00557">
    <property type="reaction ID" value="UER00614"/>
</dbReference>
<dbReference type="RefSeq" id="XP_010260725.1">
    <property type="nucleotide sequence ID" value="XM_010262423.1"/>
</dbReference>
<evidence type="ECO:0000256" key="2">
    <source>
        <dbReference type="ARBA" id="ARBA00004443"/>
    </source>
</evidence>
<name>A0A1U8AFL2_NELNU</name>
<evidence type="ECO:0000256" key="11">
    <source>
        <dbReference type="ARBA" id="ARBA00022792"/>
    </source>
</evidence>
<dbReference type="OrthoDB" id="341477at2759"/>
<accession>A0A1U8AFL2</accession>
<dbReference type="FunCoup" id="A0A1U8AFL2">
    <property type="interactions" value="2609"/>
</dbReference>
<protein>
    <recommendedName>
        <fullName evidence="7">Phosphatidate cytidylyltransferase, mitochondrial</fullName>
        <ecNumber evidence="6">2.7.7.41</ecNumber>
    </recommendedName>
    <alternativeName>
        <fullName evidence="18">CDP-diacylglycerol synthase</fullName>
    </alternativeName>
</protein>
<dbReference type="GO" id="GO:0032049">
    <property type="term" value="P:cardiolipin biosynthetic process"/>
    <property type="evidence" value="ECO:0000318"/>
    <property type="project" value="GO_Central"/>
</dbReference>
<dbReference type="Proteomes" id="UP000189703">
    <property type="component" value="Unplaced"/>
</dbReference>
<evidence type="ECO:0000313" key="20">
    <source>
        <dbReference type="RefSeq" id="XP_010260725.1"/>
    </source>
</evidence>
<keyword evidence="16" id="KW-0594">Phospholipid biosynthesis</keyword>
<dbReference type="AlphaFoldDB" id="A0A1U8AFL2"/>
<evidence type="ECO:0000256" key="14">
    <source>
        <dbReference type="ARBA" id="ARBA00023128"/>
    </source>
</evidence>
<evidence type="ECO:0000256" key="4">
    <source>
        <dbReference type="ARBA" id="ARBA00005189"/>
    </source>
</evidence>
<dbReference type="GeneID" id="104599751"/>
<evidence type="ECO:0000256" key="8">
    <source>
        <dbReference type="ARBA" id="ARBA00022516"/>
    </source>
</evidence>
<keyword evidence="15" id="KW-0472">Membrane</keyword>
<evidence type="ECO:0000256" key="10">
    <source>
        <dbReference type="ARBA" id="ARBA00022695"/>
    </source>
</evidence>
<evidence type="ECO:0000256" key="1">
    <source>
        <dbReference type="ARBA" id="ARBA00001946"/>
    </source>
</evidence>
<keyword evidence="9" id="KW-0808">Transferase</keyword>
<dbReference type="InParanoid" id="A0A1U8AFL2"/>
<evidence type="ECO:0000256" key="15">
    <source>
        <dbReference type="ARBA" id="ARBA00023136"/>
    </source>
</evidence>
<dbReference type="GO" id="GO:0005739">
    <property type="term" value="C:mitochondrion"/>
    <property type="evidence" value="ECO:0000318"/>
    <property type="project" value="GO_Central"/>
</dbReference>
<dbReference type="PANTHER" id="PTHR13619">
    <property type="entry name" value="PHOSPHATIDATE CYTIDYLYLTRANSFERASE, MITOCHONDRIAL"/>
    <property type="match status" value="1"/>
</dbReference>
<dbReference type="GO" id="GO:0004605">
    <property type="term" value="F:phosphatidate cytidylyltransferase activity"/>
    <property type="evidence" value="ECO:0000318"/>
    <property type="project" value="GO_Central"/>
</dbReference>
<dbReference type="KEGG" id="nnu:104599751"/>